<proteinExistence type="predicted"/>
<evidence type="ECO:0000313" key="1">
    <source>
        <dbReference type="EMBL" id="MPC21497.1"/>
    </source>
</evidence>
<dbReference type="Proteomes" id="UP000324222">
    <property type="component" value="Unassembled WGS sequence"/>
</dbReference>
<accession>A0A5B7DK64</accession>
<protein>
    <submittedName>
        <fullName evidence="1">Uncharacterized protein</fullName>
    </submittedName>
</protein>
<organism evidence="1 2">
    <name type="scientific">Portunus trituberculatus</name>
    <name type="common">Swimming crab</name>
    <name type="synonym">Neptunus trituberculatus</name>
    <dbReference type="NCBI Taxonomy" id="210409"/>
    <lineage>
        <taxon>Eukaryota</taxon>
        <taxon>Metazoa</taxon>
        <taxon>Ecdysozoa</taxon>
        <taxon>Arthropoda</taxon>
        <taxon>Crustacea</taxon>
        <taxon>Multicrustacea</taxon>
        <taxon>Malacostraca</taxon>
        <taxon>Eumalacostraca</taxon>
        <taxon>Eucarida</taxon>
        <taxon>Decapoda</taxon>
        <taxon>Pleocyemata</taxon>
        <taxon>Brachyura</taxon>
        <taxon>Eubrachyura</taxon>
        <taxon>Portunoidea</taxon>
        <taxon>Portunidae</taxon>
        <taxon>Portuninae</taxon>
        <taxon>Portunus</taxon>
    </lineage>
</organism>
<name>A0A5B7DK64_PORTR</name>
<reference evidence="1 2" key="1">
    <citation type="submission" date="2019-05" db="EMBL/GenBank/DDBJ databases">
        <title>Another draft genome of Portunus trituberculatus and its Hox gene families provides insights of decapod evolution.</title>
        <authorList>
            <person name="Jeong J.-H."/>
            <person name="Song I."/>
            <person name="Kim S."/>
            <person name="Choi T."/>
            <person name="Kim D."/>
            <person name="Ryu S."/>
            <person name="Kim W."/>
        </authorList>
    </citation>
    <scope>NUCLEOTIDE SEQUENCE [LARGE SCALE GENOMIC DNA]</scope>
    <source>
        <tissue evidence="1">Muscle</tissue>
    </source>
</reference>
<sequence length="62" mass="6803">MVMVTVVYVLAQVPSNYILFLPVLEMGSNSLVSEGRGSGFLPPCLHQHFRLCVINKVGLQPC</sequence>
<dbReference type="AlphaFoldDB" id="A0A5B7DK64"/>
<keyword evidence="2" id="KW-1185">Reference proteome</keyword>
<dbReference type="EMBL" id="VSRR010000983">
    <property type="protein sequence ID" value="MPC21497.1"/>
    <property type="molecule type" value="Genomic_DNA"/>
</dbReference>
<evidence type="ECO:0000313" key="2">
    <source>
        <dbReference type="Proteomes" id="UP000324222"/>
    </source>
</evidence>
<gene>
    <name evidence="1" type="ORF">E2C01_014487</name>
</gene>
<comment type="caution">
    <text evidence="1">The sequence shown here is derived from an EMBL/GenBank/DDBJ whole genome shotgun (WGS) entry which is preliminary data.</text>
</comment>